<protein>
    <submittedName>
        <fullName evidence="2">Uncharacterized protein</fullName>
    </submittedName>
</protein>
<organism evidence="2 3">
    <name type="scientific">Ancylostoma ceylanicum</name>
    <dbReference type="NCBI Taxonomy" id="53326"/>
    <lineage>
        <taxon>Eukaryota</taxon>
        <taxon>Metazoa</taxon>
        <taxon>Ecdysozoa</taxon>
        <taxon>Nematoda</taxon>
        <taxon>Chromadorea</taxon>
        <taxon>Rhabditida</taxon>
        <taxon>Rhabditina</taxon>
        <taxon>Rhabditomorpha</taxon>
        <taxon>Strongyloidea</taxon>
        <taxon>Ancylostomatidae</taxon>
        <taxon>Ancylostomatinae</taxon>
        <taxon>Ancylostoma</taxon>
    </lineage>
</organism>
<gene>
    <name evidence="2" type="primary">Acey_s0947.g3161</name>
    <name evidence="2" type="ORF">Y032_0947g3161</name>
</gene>
<keyword evidence="3" id="KW-1185">Reference proteome</keyword>
<keyword evidence="1" id="KW-0732">Signal</keyword>
<evidence type="ECO:0000256" key="1">
    <source>
        <dbReference type="SAM" id="SignalP"/>
    </source>
</evidence>
<evidence type="ECO:0000313" key="3">
    <source>
        <dbReference type="Proteomes" id="UP000024635"/>
    </source>
</evidence>
<proteinExistence type="predicted"/>
<comment type="caution">
    <text evidence="2">The sequence shown here is derived from an EMBL/GenBank/DDBJ whole genome shotgun (WGS) entry which is preliminary data.</text>
</comment>
<feature type="non-terminal residue" evidence="2">
    <location>
        <position position="1"/>
    </location>
</feature>
<evidence type="ECO:0000313" key="2">
    <source>
        <dbReference type="EMBL" id="EYC36002.1"/>
    </source>
</evidence>
<sequence length="77" mass="9031">MVFYFVMLNFLDIIVNVPSVAFNPYPYMHFFVVIKLSCCPLRNEVVGKTWFLHPLLKAALTEIFMFEIPLNFGVIRD</sequence>
<feature type="chain" id="PRO_5001494291" evidence="1">
    <location>
        <begin position="22"/>
        <end position="77"/>
    </location>
</feature>
<feature type="signal peptide" evidence="1">
    <location>
        <begin position="1"/>
        <end position="21"/>
    </location>
</feature>
<name>A0A016W9Q9_9BILA</name>
<dbReference type="Proteomes" id="UP000024635">
    <property type="component" value="Unassembled WGS sequence"/>
</dbReference>
<reference evidence="3" key="1">
    <citation type="journal article" date="2015" name="Nat. Genet.">
        <title>The genome and transcriptome of the zoonotic hookworm Ancylostoma ceylanicum identify infection-specific gene families.</title>
        <authorList>
            <person name="Schwarz E.M."/>
            <person name="Hu Y."/>
            <person name="Antoshechkin I."/>
            <person name="Miller M.M."/>
            <person name="Sternberg P.W."/>
            <person name="Aroian R.V."/>
        </authorList>
    </citation>
    <scope>NUCLEOTIDE SEQUENCE</scope>
    <source>
        <strain evidence="3">HY135</strain>
    </source>
</reference>
<dbReference type="AlphaFoldDB" id="A0A016W9Q9"/>
<dbReference type="EMBL" id="JARK01000547">
    <property type="protein sequence ID" value="EYC36002.1"/>
    <property type="molecule type" value="Genomic_DNA"/>
</dbReference>
<accession>A0A016W9Q9</accession>